<dbReference type="RefSeq" id="WP_125250309.1">
    <property type="nucleotide sequence ID" value="NZ_NPDT01000001.1"/>
</dbReference>
<dbReference type="Proteomes" id="UP000231912">
    <property type="component" value="Unassembled WGS sequence"/>
</dbReference>
<reference evidence="1 2" key="1">
    <citation type="submission" date="2017-07" db="EMBL/GenBank/DDBJ databases">
        <title>Leptospira spp. isolated from tropical soils.</title>
        <authorList>
            <person name="Thibeaux R."/>
            <person name="Iraola G."/>
            <person name="Ferres I."/>
            <person name="Bierque E."/>
            <person name="Girault D."/>
            <person name="Soupe-Gilbert M.-E."/>
            <person name="Picardeau M."/>
            <person name="Goarant C."/>
        </authorList>
    </citation>
    <scope>NUCLEOTIDE SEQUENCE [LARGE SCALE GENOMIC DNA]</scope>
    <source>
        <strain evidence="1 2">FH2-C-A2</strain>
    </source>
</reference>
<evidence type="ECO:0000313" key="2">
    <source>
        <dbReference type="Proteomes" id="UP000231912"/>
    </source>
</evidence>
<dbReference type="EMBL" id="NPDT01000001">
    <property type="protein sequence ID" value="PJZ67524.1"/>
    <property type="molecule type" value="Genomic_DNA"/>
</dbReference>
<evidence type="ECO:0000313" key="1">
    <source>
        <dbReference type="EMBL" id="PJZ67524.1"/>
    </source>
</evidence>
<protein>
    <submittedName>
        <fullName evidence="1">Uncharacterized protein</fullName>
    </submittedName>
</protein>
<comment type="caution">
    <text evidence="1">The sequence shown here is derived from an EMBL/GenBank/DDBJ whole genome shotgun (WGS) entry which is preliminary data.</text>
</comment>
<gene>
    <name evidence="1" type="ORF">CH371_05775</name>
</gene>
<proteinExistence type="predicted"/>
<organism evidence="1 2">
    <name type="scientific">Leptospira wolffii</name>
    <dbReference type="NCBI Taxonomy" id="409998"/>
    <lineage>
        <taxon>Bacteria</taxon>
        <taxon>Pseudomonadati</taxon>
        <taxon>Spirochaetota</taxon>
        <taxon>Spirochaetia</taxon>
        <taxon>Leptospirales</taxon>
        <taxon>Leptospiraceae</taxon>
        <taxon>Leptospira</taxon>
    </lineage>
</organism>
<sequence length="184" mass="20512">MISSSAIVKLADQKDGIINFRIINKSGVDYKELKLERICLAPTNEILNSLDCKVSNFQSYSLAVSDVLGEKMSIPEGDYVGFIQIRGGEDFENVYSRIVFDASISENIKCSHSEKAEGFNFLDLEKCSKLKMRSGKVTEVEIEITNKFESFFGEALFIGIISLGLASPQLNIRHTKVNLKNSDN</sequence>
<dbReference type="AlphaFoldDB" id="A0A2M9ZGL8"/>
<name>A0A2M9ZGL8_9LEPT</name>
<accession>A0A2M9ZGL8</accession>